<proteinExistence type="predicted"/>
<keyword evidence="3" id="KW-0408">Iron</keyword>
<dbReference type="PANTHER" id="PTHR13184">
    <property type="entry name" value="37S RIBOSOMAL PROTEIN S22"/>
    <property type="match status" value="1"/>
</dbReference>
<keyword evidence="2" id="KW-0809">Transit peptide</keyword>
<evidence type="ECO:0000313" key="5">
    <source>
        <dbReference type="EMBL" id="MFC5754862.1"/>
    </source>
</evidence>
<dbReference type="InterPro" id="IPR029063">
    <property type="entry name" value="SAM-dependent_MTases_sf"/>
</dbReference>
<dbReference type="Gene3D" id="3.40.50.150">
    <property type="entry name" value="Vaccinia Virus protein VP39"/>
    <property type="match status" value="1"/>
</dbReference>
<evidence type="ECO:0000256" key="4">
    <source>
        <dbReference type="ARBA" id="ARBA00023014"/>
    </source>
</evidence>
<keyword evidence="1" id="KW-0479">Metal-binding</keyword>
<organism evidence="5 6">
    <name type="scientific">Actinomadura rugatobispora</name>
    <dbReference type="NCBI Taxonomy" id="1994"/>
    <lineage>
        <taxon>Bacteria</taxon>
        <taxon>Bacillati</taxon>
        <taxon>Actinomycetota</taxon>
        <taxon>Actinomycetes</taxon>
        <taxon>Streptosporangiales</taxon>
        <taxon>Thermomonosporaceae</taxon>
        <taxon>Actinomadura</taxon>
    </lineage>
</organism>
<dbReference type="RefSeq" id="WP_378293384.1">
    <property type="nucleotide sequence ID" value="NZ_JBHSON010000193.1"/>
</dbReference>
<reference evidence="6" key="1">
    <citation type="journal article" date="2019" name="Int. J. Syst. Evol. Microbiol.">
        <title>The Global Catalogue of Microorganisms (GCM) 10K type strain sequencing project: providing services to taxonomists for standard genome sequencing and annotation.</title>
        <authorList>
            <consortium name="The Broad Institute Genomics Platform"/>
            <consortium name="The Broad Institute Genome Sequencing Center for Infectious Disease"/>
            <person name="Wu L."/>
            <person name="Ma J."/>
        </authorList>
    </citation>
    <scope>NUCLEOTIDE SEQUENCE [LARGE SCALE GENOMIC DNA]</scope>
    <source>
        <strain evidence="6">KCTC 42087</strain>
    </source>
</reference>
<dbReference type="Proteomes" id="UP001596074">
    <property type="component" value="Unassembled WGS sequence"/>
</dbReference>
<keyword evidence="4" id="KW-0411">Iron-sulfur</keyword>
<protein>
    <submittedName>
        <fullName evidence="5">Small ribosomal subunit Rsm22 family protein</fullName>
    </submittedName>
</protein>
<dbReference type="InterPro" id="IPR052571">
    <property type="entry name" value="Mt_RNA_Methyltransferase"/>
</dbReference>
<gene>
    <name evidence="5" type="ORF">ACFPZN_55400</name>
</gene>
<evidence type="ECO:0000256" key="1">
    <source>
        <dbReference type="ARBA" id="ARBA00022723"/>
    </source>
</evidence>
<evidence type="ECO:0000256" key="2">
    <source>
        <dbReference type="ARBA" id="ARBA00022946"/>
    </source>
</evidence>
<accession>A0ABW1AJN0</accession>
<sequence>MSEGFAGDLLEAAEREIEGERGNLGRAYKELSDGYRGGGATPDDAALSRDHVLAYLAARLPATYAVSEETLGAIAAERPEWEPRSVLDLGAGPGTSTWAAVATFPSLESAVLVERSSSMIQVGRRLAERSDSAALRSGSWRRGGVVGAELPAADLVVASYVLNELPSGQVDEAVAQWWDAARGELLIIEPGTPAGFARISQARTRLLASGATITAPCPTDFACPMAADDWCHFGRRISRTALHRWVKSGTLGFEDEKYSYVVASRQEPVVSGPRVLRAPQVRSGHIRLTVCAAPETQDVVVARSKRDAYRWAKRARWGDAMPLEFS</sequence>
<comment type="caution">
    <text evidence="5">The sequence shown here is derived from an EMBL/GenBank/DDBJ whole genome shotgun (WGS) entry which is preliminary data.</text>
</comment>
<evidence type="ECO:0000313" key="6">
    <source>
        <dbReference type="Proteomes" id="UP001596074"/>
    </source>
</evidence>
<dbReference type="PANTHER" id="PTHR13184:SF5">
    <property type="entry name" value="METHYLTRANSFERASE-LIKE PROTEIN 17, MITOCHONDRIAL"/>
    <property type="match status" value="1"/>
</dbReference>
<dbReference type="Pfam" id="PF09243">
    <property type="entry name" value="Rsm22"/>
    <property type="match status" value="1"/>
</dbReference>
<evidence type="ECO:0000256" key="3">
    <source>
        <dbReference type="ARBA" id="ARBA00023004"/>
    </source>
</evidence>
<name>A0ABW1AJN0_9ACTN</name>
<dbReference type="InterPro" id="IPR015324">
    <property type="entry name" value="Ribosomal_Rsm22-like"/>
</dbReference>
<dbReference type="EMBL" id="JBHSON010000193">
    <property type="protein sequence ID" value="MFC5754862.1"/>
    <property type="molecule type" value="Genomic_DNA"/>
</dbReference>
<keyword evidence="6" id="KW-1185">Reference proteome</keyword>
<dbReference type="SUPFAM" id="SSF53335">
    <property type="entry name" value="S-adenosyl-L-methionine-dependent methyltransferases"/>
    <property type="match status" value="1"/>
</dbReference>